<feature type="domain" description="GxGYxYP putative glycoside hydrolase third N-terminal" evidence="3">
    <location>
        <begin position="329"/>
        <end position="417"/>
    </location>
</feature>
<evidence type="ECO:0000259" key="3">
    <source>
        <dbReference type="Pfam" id="PF20958"/>
    </source>
</evidence>
<feature type="domain" description="GxGYxYP putative glycoside hydrolase second N-terminal" evidence="2">
    <location>
        <begin position="255"/>
        <end position="326"/>
    </location>
</feature>
<protein>
    <submittedName>
        <fullName evidence="4">GxGYxY sequence motif-containing protein</fullName>
    </submittedName>
</protein>
<proteinExistence type="predicted"/>
<dbReference type="AlphaFoldDB" id="A0A1T4TYK9"/>
<dbReference type="PANTHER" id="PTHR37321">
    <property type="entry name" value="EXPORTED PROTEIN-RELATED"/>
    <property type="match status" value="1"/>
</dbReference>
<reference evidence="5" key="1">
    <citation type="submission" date="2017-02" db="EMBL/GenBank/DDBJ databases">
        <authorList>
            <person name="Varghese N."/>
            <person name="Submissions S."/>
        </authorList>
    </citation>
    <scope>NUCLEOTIDE SEQUENCE [LARGE SCALE GENOMIC DNA]</scope>
    <source>
        <strain evidence="5">DSM 22224</strain>
    </source>
</reference>
<dbReference type="InterPro" id="IPR025832">
    <property type="entry name" value="GxGYxYP_C"/>
</dbReference>
<keyword evidence="5" id="KW-1185">Reference proteome</keyword>
<dbReference type="EMBL" id="FUWZ01000007">
    <property type="protein sequence ID" value="SKA45535.1"/>
    <property type="molecule type" value="Genomic_DNA"/>
</dbReference>
<dbReference type="Proteomes" id="UP000190367">
    <property type="component" value="Unassembled WGS sequence"/>
</dbReference>
<dbReference type="Pfam" id="PF20958">
    <property type="entry name" value="GxGYxYP_N_3rd"/>
    <property type="match status" value="1"/>
</dbReference>
<dbReference type="OrthoDB" id="3799094at2"/>
<gene>
    <name evidence="4" type="ORF">SAMN04488128_10732</name>
</gene>
<accession>A0A1T4TYK9</accession>
<dbReference type="PANTHER" id="PTHR37321:SF1">
    <property type="entry name" value="EXPORTED PROTEIN"/>
    <property type="match status" value="1"/>
</dbReference>
<evidence type="ECO:0000259" key="1">
    <source>
        <dbReference type="Pfam" id="PF14323"/>
    </source>
</evidence>
<feature type="domain" description="GxGYxYP putative glycoside hydrolase C-terminal" evidence="1">
    <location>
        <begin position="435"/>
        <end position="657"/>
    </location>
</feature>
<dbReference type="Pfam" id="PF14323">
    <property type="entry name" value="GxGYxYP_C"/>
    <property type="match status" value="1"/>
</dbReference>
<evidence type="ECO:0000313" key="5">
    <source>
        <dbReference type="Proteomes" id="UP000190367"/>
    </source>
</evidence>
<dbReference type="Gene3D" id="3.20.20.490">
    <property type="entry name" value="GxGYxYP glycoside hydrolase, C-terminal domain"/>
    <property type="match status" value="1"/>
</dbReference>
<evidence type="ECO:0000313" key="4">
    <source>
        <dbReference type="EMBL" id="SKA45535.1"/>
    </source>
</evidence>
<dbReference type="RefSeq" id="WP_078672869.1">
    <property type="nucleotide sequence ID" value="NZ_FUWZ01000007.1"/>
</dbReference>
<dbReference type="STRING" id="634771.SAMN04488128_10732"/>
<dbReference type="InterPro" id="IPR048309">
    <property type="entry name" value="GxGYxYP_N_3rd"/>
</dbReference>
<dbReference type="Pfam" id="PF20957">
    <property type="entry name" value="GxGYxYP_N_2nd"/>
    <property type="match status" value="1"/>
</dbReference>
<dbReference type="InterPro" id="IPR038410">
    <property type="entry name" value="GxGYxYP_C_sf"/>
</dbReference>
<dbReference type="InterPro" id="IPR048310">
    <property type="entry name" value="GxGYxYP_N_2nd"/>
</dbReference>
<sequence>MVNPTPSSLRTTTLLLFLQLFFTLSLSAQISWPAGQILPSFPAPAQTQDLIMLRESNSRWEAEGSALSHKTGRLESDGWLCQTGIDAANQHMIYGPYDTNLPAGPNVAEFRMKIDNNTANNDPVVDIDVRNATTGAILASQTITRQQFPVASNYTNFTLPFTIPAEHQSIELRIYWRGAAYTKVDWVGVQQNGSSAEMYLFASLKGVVNRTQPRIFSYEGDAFAEGPYTWLQSLGLNWSEVTDKWSLITKYRSEIAGLIVYDPAQIHTVNLATMLAKDRRALVVSPLLLSRLTAAPYNLPVVLDLRGQFTSKLQVYQALYNTYWPNLDHRVLIGLNPEAHKSALREYAAALGAAVIWLDPAIPAESTLLNSFLASMPAGANFMGWWPEEGPGVERSSTYGIPTIASDWCTNLTLHSGTPRTINKKPIPPKPPLQNKLYVAFILSDGDNLQYIEHLMRKLWNNPDRGAVPIGWTLSPAMVDAMPGALNYLWQSSTNNDNLISGPSGYGYTYPNSWPDQQKLNQFVATTETYNQRAGFRVVTIWNTITGGINQNTGQTFAQKAPSLLGMTGQNTGGGLTIYNNTLPGMALSCNYCTNEQAMKDHIASAAAGWNGTSPRFIIIQAQPWQNVTPTSFKNVAASLNADYRVVRPDHIFQLIREANSLPVGDTSFLRGGALQHYRR</sequence>
<organism evidence="4 5">
    <name type="scientific">Chitinophaga eiseniae</name>
    <dbReference type="NCBI Taxonomy" id="634771"/>
    <lineage>
        <taxon>Bacteria</taxon>
        <taxon>Pseudomonadati</taxon>
        <taxon>Bacteroidota</taxon>
        <taxon>Chitinophagia</taxon>
        <taxon>Chitinophagales</taxon>
        <taxon>Chitinophagaceae</taxon>
        <taxon>Chitinophaga</taxon>
    </lineage>
</organism>
<name>A0A1T4TYK9_9BACT</name>
<evidence type="ECO:0000259" key="2">
    <source>
        <dbReference type="Pfam" id="PF20957"/>
    </source>
</evidence>